<feature type="domain" description="Inosine/uridine-preferring nucleoside hydrolase" evidence="2">
    <location>
        <begin position="47"/>
        <end position="358"/>
    </location>
</feature>
<dbReference type="RefSeq" id="WP_110856538.1">
    <property type="nucleotide sequence ID" value="NZ_QJSQ01000022.1"/>
</dbReference>
<dbReference type="InterPro" id="IPR001910">
    <property type="entry name" value="Inosine/uridine_hydrolase_dom"/>
</dbReference>
<evidence type="ECO:0000256" key="1">
    <source>
        <dbReference type="SAM" id="Phobius"/>
    </source>
</evidence>
<accession>A0A2V4T8X9</accession>
<evidence type="ECO:0000313" key="4">
    <source>
        <dbReference type="Proteomes" id="UP000247772"/>
    </source>
</evidence>
<organism evidence="3 4">
    <name type="scientific">Paraburkholderia silvatlantica</name>
    <dbReference type="NCBI Taxonomy" id="321895"/>
    <lineage>
        <taxon>Bacteria</taxon>
        <taxon>Pseudomonadati</taxon>
        <taxon>Pseudomonadota</taxon>
        <taxon>Betaproteobacteria</taxon>
        <taxon>Burkholderiales</taxon>
        <taxon>Burkholderiaceae</taxon>
        <taxon>Paraburkholderia</taxon>
    </lineage>
</organism>
<keyword evidence="3" id="KW-0378">Hydrolase</keyword>
<keyword evidence="1" id="KW-0472">Membrane</keyword>
<dbReference type="PANTHER" id="PTHR46190">
    <property type="entry name" value="SI:CH211-201H21.5-RELATED"/>
    <property type="match status" value="1"/>
</dbReference>
<dbReference type="InterPro" id="IPR052775">
    <property type="entry name" value="IUN_hydrolase"/>
</dbReference>
<gene>
    <name evidence="3" type="ORF">C7410_122106</name>
</gene>
<keyword evidence="1" id="KW-1133">Transmembrane helix</keyword>
<dbReference type="Gene3D" id="3.90.245.10">
    <property type="entry name" value="Ribonucleoside hydrolase-like"/>
    <property type="match status" value="1"/>
</dbReference>
<proteinExistence type="predicted"/>
<dbReference type="AlphaFoldDB" id="A0A2V4T8X9"/>
<dbReference type="EMBL" id="QJSQ01000022">
    <property type="protein sequence ID" value="PYE18404.1"/>
    <property type="molecule type" value="Genomic_DNA"/>
</dbReference>
<feature type="transmembrane region" description="Helical" evidence="1">
    <location>
        <begin position="20"/>
        <end position="39"/>
    </location>
</feature>
<protein>
    <submittedName>
        <fullName evidence="3">Inosine-uridine nucleoside N-ribohydrolase</fullName>
    </submittedName>
</protein>
<comment type="caution">
    <text evidence="3">The sequence shown here is derived from an EMBL/GenBank/DDBJ whole genome shotgun (WGS) entry which is preliminary data.</text>
</comment>
<keyword evidence="1" id="KW-0812">Transmembrane</keyword>
<evidence type="ECO:0000259" key="2">
    <source>
        <dbReference type="Pfam" id="PF01156"/>
    </source>
</evidence>
<sequence>MLEHKAATSTYDIDMKNSPFLKVVALILVFAFTILVPDLSKAAEQLVIFDNDWINETALVSLLAAPNVKVLGVVVTTGNEWRDEEADDVLRFFESMHISDVPVTVGAVYPMINSAARMEAWEKMYGQIPWKGAFNADSAGPQFHPDQPSKITVPKDGLPRYLKISSTNAVEFMIEQVHAHPHEVTIFAGGPLTNIALAIRIDPDFSRLSKGLVFMGGNLKQIKDNGKFASDFNFMFDPEAAHIALTADWPKIICVGDVSGDIGFPKSLVTEMQKKDSLAVQYFARHESEIGPWAWEDLAAAIIVDPTLVTDATDLTMDVDIDHGMNYGRARVWPLSRGPKLGDRPVTVVSKVDTARFFSNYVQAAQSLGIRQ</sequence>
<reference evidence="3 4" key="1">
    <citation type="submission" date="2018-06" db="EMBL/GenBank/DDBJ databases">
        <title>Genomic Encyclopedia of Type Strains, Phase IV (KMG-V): Genome sequencing to study the core and pangenomes of soil and plant-associated prokaryotes.</title>
        <authorList>
            <person name="Whitman W."/>
        </authorList>
    </citation>
    <scope>NUCLEOTIDE SEQUENCE [LARGE SCALE GENOMIC DNA]</scope>
    <source>
        <strain evidence="3 4">SRCL-318</strain>
    </source>
</reference>
<evidence type="ECO:0000313" key="3">
    <source>
        <dbReference type="EMBL" id="PYE18404.1"/>
    </source>
</evidence>
<name>A0A2V4T8X9_9BURK</name>
<dbReference type="PANTHER" id="PTHR46190:SF1">
    <property type="entry name" value="SI:CH211-201H21.5"/>
    <property type="match status" value="1"/>
</dbReference>
<dbReference type="Proteomes" id="UP000247772">
    <property type="component" value="Unassembled WGS sequence"/>
</dbReference>
<dbReference type="InterPro" id="IPR036452">
    <property type="entry name" value="Ribo_hydro-like"/>
</dbReference>
<dbReference type="OrthoDB" id="9797882at2"/>
<dbReference type="GO" id="GO:0016799">
    <property type="term" value="F:hydrolase activity, hydrolyzing N-glycosyl compounds"/>
    <property type="evidence" value="ECO:0007669"/>
    <property type="project" value="InterPro"/>
</dbReference>
<dbReference type="Pfam" id="PF01156">
    <property type="entry name" value="IU_nuc_hydro"/>
    <property type="match status" value="1"/>
</dbReference>
<dbReference type="SUPFAM" id="SSF53590">
    <property type="entry name" value="Nucleoside hydrolase"/>
    <property type="match status" value="1"/>
</dbReference>